<protein>
    <submittedName>
        <fullName evidence="1">Uncharacterized protein</fullName>
    </submittedName>
</protein>
<reference evidence="1 2" key="1">
    <citation type="journal article" date="2018" name="Sci. Rep.">
        <title>Extensive genomic diversity among Mycobacterium marinum strains revealed by whole genome sequencing.</title>
        <authorList>
            <person name="Das S."/>
            <person name="Pettersson B.M."/>
            <person name="Behra P.R."/>
            <person name="Mallick A."/>
            <person name="Cheramie M."/>
            <person name="Ramesh M."/>
            <person name="Shirreff L."/>
            <person name="DuCote T."/>
            <person name="Dasgupta S."/>
            <person name="Ennis D.G."/>
            <person name="Kirsebom L.A."/>
        </authorList>
    </citation>
    <scope>NUCLEOTIDE SEQUENCE [LARGE SCALE GENOMIC DNA]</scope>
    <source>
        <strain evidence="1 2">Davis1</strain>
    </source>
</reference>
<accession>A0A3E2MZA4</accession>
<dbReference type="AlphaFoldDB" id="A0A3E2MZA4"/>
<proteinExistence type="predicted"/>
<evidence type="ECO:0000313" key="1">
    <source>
        <dbReference type="EMBL" id="RFZ44575.1"/>
    </source>
</evidence>
<dbReference type="EMBL" id="PEDF01000042">
    <property type="protein sequence ID" value="RFZ44575.1"/>
    <property type="molecule type" value="Genomic_DNA"/>
</dbReference>
<organism evidence="1 2">
    <name type="scientific">Mycobacterium marinum</name>
    <dbReference type="NCBI Taxonomy" id="1781"/>
    <lineage>
        <taxon>Bacteria</taxon>
        <taxon>Bacillati</taxon>
        <taxon>Actinomycetota</taxon>
        <taxon>Actinomycetes</taxon>
        <taxon>Mycobacteriales</taxon>
        <taxon>Mycobacteriaceae</taxon>
        <taxon>Mycobacterium</taxon>
        <taxon>Mycobacterium ulcerans group</taxon>
    </lineage>
</organism>
<comment type="caution">
    <text evidence="1">The sequence shown here is derived from an EMBL/GenBank/DDBJ whole genome shotgun (WGS) entry which is preliminary data.</text>
</comment>
<evidence type="ECO:0000313" key="2">
    <source>
        <dbReference type="Proteomes" id="UP000257451"/>
    </source>
</evidence>
<sequence>MNETDESAVPLVGTPSAAHQLTEYVYAVV</sequence>
<name>A0A3E2MZA4_MYCMR</name>
<dbReference type="Proteomes" id="UP000257451">
    <property type="component" value="Unassembled WGS sequence"/>
</dbReference>
<gene>
    <name evidence="1" type="ORF">DAVIS_01599</name>
</gene>